<dbReference type="Ensembl" id="ENSCHIT00010034802.1">
    <property type="protein sequence ID" value="ENSCHIP00010024578.1"/>
    <property type="gene ID" value="ENSCHIG00010018354.1"/>
</dbReference>
<dbReference type="GO" id="GO:0004623">
    <property type="term" value="F:phospholipase A2 activity"/>
    <property type="evidence" value="ECO:0007669"/>
    <property type="project" value="TreeGrafter"/>
</dbReference>
<dbReference type="GO" id="GO:0070292">
    <property type="term" value="P:N-acylphosphatidylethanolamine metabolic process"/>
    <property type="evidence" value="ECO:0007669"/>
    <property type="project" value="TreeGrafter"/>
</dbReference>
<keyword evidence="2" id="KW-0808">Transferase</keyword>
<evidence type="ECO:0000256" key="2">
    <source>
        <dbReference type="ARBA" id="ARBA00022679"/>
    </source>
</evidence>
<comment type="similarity">
    <text evidence="1">Belongs to the H-rev107 family.</text>
</comment>
<dbReference type="Pfam" id="PF04970">
    <property type="entry name" value="LRAT"/>
    <property type="match status" value="1"/>
</dbReference>
<dbReference type="GO" id="GO:0008970">
    <property type="term" value="F:phospholipase A1 activity"/>
    <property type="evidence" value="ECO:0007669"/>
    <property type="project" value="TreeGrafter"/>
</dbReference>
<accession>A0A8C2R7H2</accession>
<evidence type="ECO:0000256" key="1">
    <source>
        <dbReference type="ARBA" id="ARBA00007824"/>
    </source>
</evidence>
<reference evidence="7" key="1">
    <citation type="submission" date="2019-03" db="EMBL/GenBank/DDBJ databases">
        <title>Genome sequencing and reference-guided assembly of Black Bengal Goat (Capra hircus).</title>
        <authorList>
            <person name="Siddiki A.Z."/>
            <person name="Baten A."/>
            <person name="Billah M."/>
            <person name="Alam M.A.U."/>
            <person name="Shawrob K.S.M."/>
            <person name="Saha S."/>
            <person name="Chowdhury M."/>
            <person name="Rahman A.H."/>
            <person name="Stear M."/>
            <person name="Miah G."/>
            <person name="Das G.B."/>
            <person name="Hossain M.M."/>
            <person name="Kumkum M."/>
            <person name="Islam M.S."/>
            <person name="Mollah A.M."/>
            <person name="Ahsan A."/>
            <person name="Tusar F."/>
            <person name="Khan M.K.I."/>
        </authorList>
    </citation>
    <scope>NUCLEOTIDE SEQUENCE [LARGE SCALE GENOMIC DNA]</scope>
</reference>
<dbReference type="GO" id="GO:0005737">
    <property type="term" value="C:cytoplasm"/>
    <property type="evidence" value="ECO:0007669"/>
    <property type="project" value="TreeGrafter"/>
</dbReference>
<evidence type="ECO:0000256" key="4">
    <source>
        <dbReference type="ARBA" id="ARBA00023098"/>
    </source>
</evidence>
<dbReference type="GO" id="GO:0016410">
    <property type="term" value="F:N-acyltransferase activity"/>
    <property type="evidence" value="ECO:0007669"/>
    <property type="project" value="TreeGrafter"/>
</dbReference>
<evidence type="ECO:0000259" key="6">
    <source>
        <dbReference type="PROSITE" id="PS51934"/>
    </source>
</evidence>
<reference evidence="7" key="2">
    <citation type="submission" date="2025-08" db="UniProtKB">
        <authorList>
            <consortium name="Ensembl"/>
        </authorList>
    </citation>
    <scope>IDENTIFICATION</scope>
</reference>
<dbReference type="PANTHER" id="PTHR13943">
    <property type="entry name" value="HRAS-LIKE SUPPRESSOR - RELATED"/>
    <property type="match status" value="1"/>
</dbReference>
<dbReference type="InterPro" id="IPR051496">
    <property type="entry name" value="H-rev107_PLA/AT"/>
</dbReference>
<proteinExistence type="inferred from homology"/>
<evidence type="ECO:0000256" key="5">
    <source>
        <dbReference type="SAM" id="MobiDB-lite"/>
    </source>
</evidence>
<protein>
    <recommendedName>
        <fullName evidence="6">LRAT domain-containing protein</fullName>
    </recommendedName>
</protein>
<sequence length="186" mass="20876">MRAPFPEPQPGDLIEIFRPFYRHWAVYIGNGYVIHLAPPSEIPGAGVASVMSALTDKALVKKERLCDVVGRDRYHVNNKHDGRYSPLPPSKIVQRAEELVGQEVLYKLTSENCEHFVNELRYGVPRSDQVRTWACENSGTRATEQTHPDFCTKGPSNSSRASGNRRPCLQDDPSEACLRKLNAART</sequence>
<dbReference type="PANTHER" id="PTHR13943:SF31">
    <property type="entry name" value="PHOSPHOLIPASE A AND ACYLTRANSFERASE 3"/>
    <property type="match status" value="1"/>
</dbReference>
<dbReference type="AlphaFoldDB" id="A0A8C2R7H2"/>
<keyword evidence="4" id="KW-0443">Lipid metabolism</keyword>
<keyword evidence="3" id="KW-0378">Hydrolase</keyword>
<dbReference type="FunFam" id="3.90.1720.10:FF:000002">
    <property type="entry name" value="HRAS like suppressor 2"/>
    <property type="match status" value="1"/>
</dbReference>
<feature type="domain" description="LRAT" evidence="6">
    <location>
        <begin position="13"/>
        <end position="129"/>
    </location>
</feature>
<organism evidence="7">
    <name type="scientific">Capra hircus</name>
    <name type="common">Goat</name>
    <dbReference type="NCBI Taxonomy" id="9925"/>
    <lineage>
        <taxon>Eukaryota</taxon>
        <taxon>Metazoa</taxon>
        <taxon>Chordata</taxon>
        <taxon>Craniata</taxon>
        <taxon>Vertebrata</taxon>
        <taxon>Euteleostomi</taxon>
        <taxon>Mammalia</taxon>
        <taxon>Eutheria</taxon>
        <taxon>Laurasiatheria</taxon>
        <taxon>Artiodactyla</taxon>
        <taxon>Ruminantia</taxon>
        <taxon>Pecora</taxon>
        <taxon>Bovidae</taxon>
        <taxon>Caprinae</taxon>
        <taxon>Capra</taxon>
    </lineage>
</organism>
<name>A0A8C2R7H2_CAPHI</name>
<evidence type="ECO:0000256" key="3">
    <source>
        <dbReference type="ARBA" id="ARBA00022801"/>
    </source>
</evidence>
<dbReference type="Gene3D" id="3.90.1720.10">
    <property type="entry name" value="endopeptidase domain like (from Nostoc punctiforme)"/>
    <property type="match status" value="1"/>
</dbReference>
<dbReference type="InterPro" id="IPR007053">
    <property type="entry name" value="LRAT_dom"/>
</dbReference>
<evidence type="ECO:0000313" key="7">
    <source>
        <dbReference type="Ensembl" id="ENSCHIP00010024578.1"/>
    </source>
</evidence>
<feature type="region of interest" description="Disordered" evidence="5">
    <location>
        <begin position="143"/>
        <end position="171"/>
    </location>
</feature>
<dbReference type="PROSITE" id="PS51934">
    <property type="entry name" value="LRAT"/>
    <property type="match status" value="1"/>
</dbReference>